<evidence type="ECO:0000313" key="1">
    <source>
        <dbReference type="EMBL" id="OAY51143.1"/>
    </source>
</evidence>
<gene>
    <name evidence="1" type="ORF">MANES_05G191600</name>
</gene>
<dbReference type="EMBL" id="CM004391">
    <property type="protein sequence ID" value="OAY51143.1"/>
    <property type="molecule type" value="Genomic_DNA"/>
</dbReference>
<protein>
    <submittedName>
        <fullName evidence="1">Uncharacterized protein</fullName>
    </submittedName>
</protein>
<accession>A0A2C9VZZ6</accession>
<organism evidence="1">
    <name type="scientific">Manihot esculenta</name>
    <name type="common">Cassava</name>
    <name type="synonym">Jatropha manihot</name>
    <dbReference type="NCBI Taxonomy" id="3983"/>
    <lineage>
        <taxon>Eukaryota</taxon>
        <taxon>Viridiplantae</taxon>
        <taxon>Streptophyta</taxon>
        <taxon>Embryophyta</taxon>
        <taxon>Tracheophyta</taxon>
        <taxon>Spermatophyta</taxon>
        <taxon>Magnoliopsida</taxon>
        <taxon>eudicotyledons</taxon>
        <taxon>Gunneridae</taxon>
        <taxon>Pentapetalae</taxon>
        <taxon>rosids</taxon>
        <taxon>fabids</taxon>
        <taxon>Malpighiales</taxon>
        <taxon>Euphorbiaceae</taxon>
        <taxon>Crotonoideae</taxon>
        <taxon>Manihoteae</taxon>
        <taxon>Manihot</taxon>
    </lineage>
</organism>
<proteinExistence type="predicted"/>
<dbReference type="AlphaFoldDB" id="A0A2C9VZZ6"/>
<name>A0A2C9VZZ6_MANES</name>
<sequence length="58" mass="7204">MRIRSRKSINAFQIIFKLFTFTDNPNNIKTKRQITYSEFYFHYFYLQIQPIQSMFQLS</sequence>
<reference evidence="1" key="1">
    <citation type="submission" date="2016-02" db="EMBL/GenBank/DDBJ databases">
        <title>WGS assembly of Manihot esculenta.</title>
        <authorList>
            <person name="Bredeson J.V."/>
            <person name="Prochnik S.E."/>
            <person name="Lyons J.B."/>
            <person name="Schmutz J."/>
            <person name="Grimwood J."/>
            <person name="Vrebalov J."/>
            <person name="Bart R.S."/>
            <person name="Amuge T."/>
            <person name="Ferguson M.E."/>
            <person name="Green R."/>
            <person name="Putnam N."/>
            <person name="Stites J."/>
            <person name="Rounsley S."/>
            <person name="Rokhsar D.S."/>
        </authorList>
    </citation>
    <scope>NUCLEOTIDE SEQUENCE [LARGE SCALE GENOMIC DNA]</scope>
    <source>
        <tissue evidence="1">Leaf</tissue>
    </source>
</reference>